<dbReference type="Proteomes" id="UP000064249">
    <property type="component" value="Unassembled WGS sequence"/>
</dbReference>
<feature type="domain" description="AAA" evidence="2">
    <location>
        <begin position="3"/>
        <end position="178"/>
    </location>
</feature>
<dbReference type="InterPro" id="IPR050678">
    <property type="entry name" value="DNA_Partitioning_ATPase"/>
</dbReference>
<dbReference type="Gene3D" id="3.40.50.300">
    <property type="entry name" value="P-loop containing nucleotide triphosphate hydrolases"/>
    <property type="match status" value="1"/>
</dbReference>
<dbReference type="CDD" id="cd02042">
    <property type="entry name" value="ParAB_family"/>
    <property type="match status" value="1"/>
</dbReference>
<dbReference type="PANTHER" id="PTHR13696">
    <property type="entry name" value="P-LOOP CONTAINING NUCLEOSIDE TRIPHOSPHATE HYDROLASE"/>
    <property type="match status" value="1"/>
</dbReference>
<dbReference type="SUPFAM" id="SSF52540">
    <property type="entry name" value="P-loop containing nucleoside triphosphate hydrolases"/>
    <property type="match status" value="1"/>
</dbReference>
<comment type="similarity">
    <text evidence="1">Belongs to the ParA family.</text>
</comment>
<dbReference type="PATRIC" id="fig|167964.4.peg.218"/>
<dbReference type="EMBL" id="LGFU01000031">
    <property type="protein sequence ID" value="KUK46404.1"/>
    <property type="molecule type" value="Genomic_DNA"/>
</dbReference>
<accession>A0A101FXP9</accession>
<comment type="caution">
    <text evidence="3">The sequence shown here is derived from an EMBL/GenBank/DDBJ whole genome shotgun (WGS) entry which is preliminary data.</text>
</comment>
<reference evidence="3 4" key="1">
    <citation type="journal article" date="2015" name="MBio">
        <title>Genome-Resolved Metagenomic Analysis Reveals Roles for Candidate Phyla and Other Microbial Community Members in Biogeochemical Transformations in Oil Reservoirs.</title>
        <authorList>
            <person name="Hu P."/>
            <person name="Tom L."/>
            <person name="Singh A."/>
            <person name="Thomas B.C."/>
            <person name="Baker B.J."/>
            <person name="Piceno Y.M."/>
            <person name="Andersen G.L."/>
            <person name="Banfield J.F."/>
        </authorList>
    </citation>
    <scope>NUCLEOTIDE SEQUENCE [LARGE SCALE GENOMIC DNA]</scope>
    <source>
        <strain evidence="3">46_16</strain>
    </source>
</reference>
<dbReference type="Pfam" id="PF13614">
    <property type="entry name" value="AAA_31"/>
    <property type="match status" value="1"/>
</dbReference>
<gene>
    <name evidence="3" type="ORF">XD73_0723</name>
</gene>
<proteinExistence type="inferred from homology"/>
<evidence type="ECO:0000259" key="2">
    <source>
        <dbReference type="Pfam" id="PF13614"/>
    </source>
</evidence>
<organism evidence="3 4">
    <name type="scientific">Anaerolinea thermophila</name>
    <dbReference type="NCBI Taxonomy" id="167964"/>
    <lineage>
        <taxon>Bacteria</taxon>
        <taxon>Bacillati</taxon>
        <taxon>Chloroflexota</taxon>
        <taxon>Anaerolineae</taxon>
        <taxon>Anaerolineales</taxon>
        <taxon>Anaerolineaceae</taxon>
        <taxon>Anaerolinea</taxon>
    </lineage>
</organism>
<dbReference type="InterPro" id="IPR025669">
    <property type="entry name" value="AAA_dom"/>
</dbReference>
<dbReference type="InterPro" id="IPR027417">
    <property type="entry name" value="P-loop_NTPase"/>
</dbReference>
<name>A0A101FXP9_9CHLR</name>
<sequence length="268" mass="29246">MAKIYTLVNQKGGVGKTTSAINLGAFLGYYGQKVLIVDVDPQANATSSLGIDKLTVKKGAYEVMVGITPIGPSILHNPRLKMSILPSSPALAGAEVELMDSKNRDFRLREMIKPVVERYDYILIDCPPSLSILTINGLIAAKDGVLIPVQCEYLALEGLGQLTDTLQRIKRSLYPELDVRGVILTMYDGRTRLAMDVVQEVRKFFPDKVFQTIVPRSIRLAEAPSYGLPITVYAPASSAARAYAALSREIMQQDGKPVPEIGEESFSG</sequence>
<evidence type="ECO:0000256" key="1">
    <source>
        <dbReference type="ARBA" id="ARBA00006976"/>
    </source>
</evidence>
<evidence type="ECO:0000313" key="4">
    <source>
        <dbReference type="Proteomes" id="UP000064249"/>
    </source>
</evidence>
<evidence type="ECO:0000313" key="3">
    <source>
        <dbReference type="EMBL" id="KUK46404.1"/>
    </source>
</evidence>
<dbReference type="AlphaFoldDB" id="A0A101FXP9"/>
<dbReference type="PANTHER" id="PTHR13696:SF52">
    <property type="entry name" value="PARA FAMILY PROTEIN CT_582"/>
    <property type="match status" value="1"/>
</dbReference>
<protein>
    <submittedName>
        <fullName evidence="3">Chromosome partitioning protein ParA</fullName>
    </submittedName>
</protein>
<dbReference type="FunFam" id="3.40.50.300:FF:000285">
    <property type="entry name" value="Sporulation initiation inhibitor Soj"/>
    <property type="match status" value="1"/>
</dbReference>
<dbReference type="PIRSF" id="PIRSF009320">
    <property type="entry name" value="Nuc_binding_HP_1000"/>
    <property type="match status" value="1"/>
</dbReference>